<dbReference type="AlphaFoldDB" id="A0A849BR75"/>
<evidence type="ECO:0000313" key="3">
    <source>
        <dbReference type="EMBL" id="NNH23883.1"/>
    </source>
</evidence>
<dbReference type="Gene3D" id="3.40.50.720">
    <property type="entry name" value="NAD(P)-binding Rossmann-like Domain"/>
    <property type="match status" value="1"/>
</dbReference>
<dbReference type="InterPro" id="IPR050177">
    <property type="entry name" value="Lipid_A_modif_metabolic_enz"/>
</dbReference>
<sequence>MSGPDEGAPSPEGSATEGTAAETTAAQATGARLLVTGGAGFIGSHLVRAALADPAVEEVVVLDDLSTGSAAALAEAGAHLVEGSVTDADVLERVVPGRTSVVHLAALASVAASLQDPLRTHEVNSTGTLLLLEACRRHGVRHVVAASSSAVYGDEPRLPAREDDVVAPLSPYGVSKLATEQHLLAHQRSFGLPTLALRLFNVYGPGQGADHAYAAVVPAFVAALLDGRPLRVDGDGRQTRDLVHVSVVVEVLLDAVRRRLSHPTPVNVGGGEATSLLDLATALGRAAGADVELRHAPARTGDVRHSLADVELLRRLFPDLPRVPLEEGLRTALDWARAAGARPAG</sequence>
<feature type="compositionally biased region" description="Low complexity" evidence="1">
    <location>
        <begin position="12"/>
        <end position="25"/>
    </location>
</feature>
<evidence type="ECO:0000256" key="1">
    <source>
        <dbReference type="SAM" id="MobiDB-lite"/>
    </source>
</evidence>
<evidence type="ECO:0000259" key="2">
    <source>
        <dbReference type="Pfam" id="PF01370"/>
    </source>
</evidence>
<name>A0A849BR75_9ACTN</name>
<dbReference type="SUPFAM" id="SSF51735">
    <property type="entry name" value="NAD(P)-binding Rossmann-fold domains"/>
    <property type="match status" value="1"/>
</dbReference>
<reference evidence="3 4" key="1">
    <citation type="submission" date="2020-05" db="EMBL/GenBank/DDBJ databases">
        <title>MicrobeNet Type strains.</title>
        <authorList>
            <person name="Nicholson A.C."/>
        </authorList>
    </citation>
    <scope>NUCLEOTIDE SEQUENCE [LARGE SCALE GENOMIC DNA]</scope>
    <source>
        <strain evidence="3 4">JCM 14547</strain>
    </source>
</reference>
<protein>
    <submittedName>
        <fullName evidence="3">NAD-dependent epimerase/dehydratase family protein</fullName>
    </submittedName>
</protein>
<proteinExistence type="predicted"/>
<dbReference type="RefSeq" id="WP_212771005.1">
    <property type="nucleotide sequence ID" value="NZ_BAAANP010000049.1"/>
</dbReference>
<dbReference type="Proteomes" id="UP000555552">
    <property type="component" value="Unassembled WGS sequence"/>
</dbReference>
<evidence type="ECO:0000313" key="4">
    <source>
        <dbReference type="Proteomes" id="UP000555552"/>
    </source>
</evidence>
<feature type="domain" description="NAD-dependent epimerase/dehydratase" evidence="2">
    <location>
        <begin position="34"/>
        <end position="269"/>
    </location>
</feature>
<dbReference type="InterPro" id="IPR001509">
    <property type="entry name" value="Epimerase_deHydtase"/>
</dbReference>
<comment type="caution">
    <text evidence="3">The sequence shown here is derived from an EMBL/GenBank/DDBJ whole genome shotgun (WGS) entry which is preliminary data.</text>
</comment>
<feature type="region of interest" description="Disordered" evidence="1">
    <location>
        <begin position="1"/>
        <end position="25"/>
    </location>
</feature>
<dbReference type="PANTHER" id="PTHR43245:SF13">
    <property type="entry name" value="UDP-D-APIOSE_UDP-D-XYLOSE SYNTHASE 2"/>
    <property type="match status" value="1"/>
</dbReference>
<dbReference type="Pfam" id="PF01370">
    <property type="entry name" value="Epimerase"/>
    <property type="match status" value="1"/>
</dbReference>
<dbReference type="PANTHER" id="PTHR43245">
    <property type="entry name" value="BIFUNCTIONAL POLYMYXIN RESISTANCE PROTEIN ARNA"/>
    <property type="match status" value="1"/>
</dbReference>
<dbReference type="Gene3D" id="3.90.25.10">
    <property type="entry name" value="UDP-galactose 4-epimerase, domain 1"/>
    <property type="match status" value="1"/>
</dbReference>
<dbReference type="EMBL" id="JABEMA010000213">
    <property type="protein sequence ID" value="NNH23883.1"/>
    <property type="molecule type" value="Genomic_DNA"/>
</dbReference>
<accession>A0A849BR75</accession>
<organism evidence="3 4">
    <name type="scientific">Pseudokineococcus marinus</name>
    <dbReference type="NCBI Taxonomy" id="351215"/>
    <lineage>
        <taxon>Bacteria</taxon>
        <taxon>Bacillati</taxon>
        <taxon>Actinomycetota</taxon>
        <taxon>Actinomycetes</taxon>
        <taxon>Kineosporiales</taxon>
        <taxon>Kineosporiaceae</taxon>
        <taxon>Pseudokineococcus</taxon>
    </lineage>
</organism>
<keyword evidence="4" id="KW-1185">Reference proteome</keyword>
<dbReference type="InterPro" id="IPR036291">
    <property type="entry name" value="NAD(P)-bd_dom_sf"/>
</dbReference>
<gene>
    <name evidence="3" type="ORF">HLB09_12440</name>
</gene>